<dbReference type="InterPro" id="IPR002156">
    <property type="entry name" value="RNaseH_domain"/>
</dbReference>
<evidence type="ECO:0000313" key="2">
    <source>
        <dbReference type="EMBL" id="KAL3510931.1"/>
    </source>
</evidence>
<dbReference type="PANTHER" id="PTHR47723">
    <property type="entry name" value="OS05G0353850 PROTEIN"/>
    <property type="match status" value="1"/>
</dbReference>
<dbReference type="Proteomes" id="UP001630127">
    <property type="component" value="Unassembled WGS sequence"/>
</dbReference>
<dbReference type="InterPro" id="IPR012337">
    <property type="entry name" value="RNaseH-like_sf"/>
</dbReference>
<feature type="domain" description="RNase H type-1" evidence="1">
    <location>
        <begin position="2"/>
        <end position="110"/>
    </location>
</feature>
<evidence type="ECO:0000313" key="3">
    <source>
        <dbReference type="Proteomes" id="UP001630127"/>
    </source>
</evidence>
<dbReference type="Pfam" id="PF13456">
    <property type="entry name" value="RVT_3"/>
    <property type="match status" value="1"/>
</dbReference>
<comment type="caution">
    <text evidence="2">The sequence shown here is derived from an EMBL/GenBank/DDBJ whole genome shotgun (WGS) entry which is preliminary data.</text>
</comment>
<dbReference type="AlphaFoldDB" id="A0ABD2YVM7"/>
<protein>
    <recommendedName>
        <fullName evidence="1">RNase H type-1 domain-containing protein</fullName>
    </recommendedName>
</protein>
<dbReference type="EMBL" id="JBJUIK010000012">
    <property type="protein sequence ID" value="KAL3510931.1"/>
    <property type="molecule type" value="Genomic_DNA"/>
</dbReference>
<evidence type="ECO:0000259" key="1">
    <source>
        <dbReference type="Pfam" id="PF13456"/>
    </source>
</evidence>
<reference evidence="2 3" key="1">
    <citation type="submission" date="2024-11" db="EMBL/GenBank/DDBJ databases">
        <title>A near-complete genome assembly of Cinchona calisaya.</title>
        <authorList>
            <person name="Lian D.C."/>
            <person name="Zhao X.W."/>
            <person name="Wei L."/>
        </authorList>
    </citation>
    <scope>NUCLEOTIDE SEQUENCE [LARGE SCALE GENOMIC DNA]</scope>
    <source>
        <tissue evidence="2">Nenye</tissue>
    </source>
</reference>
<keyword evidence="3" id="KW-1185">Reference proteome</keyword>
<dbReference type="SUPFAM" id="SSF53098">
    <property type="entry name" value="Ribonuclease H-like"/>
    <property type="match status" value="1"/>
</dbReference>
<dbReference type="InterPro" id="IPR053151">
    <property type="entry name" value="RNase_H-like"/>
</dbReference>
<sequence>MNVDGAWKKKKAAVGIIIRDDQGEIMVALSEQIGRTPDANGAEIMPLLDAVQFALDNDIEDMVLEGDDLHLVNMLKNGILEHSQYRHLIQHLKLLFQTSKCVRTSHVRQDMLQHMYMQNLVGVSVVGK</sequence>
<dbReference type="InterPro" id="IPR044730">
    <property type="entry name" value="RNase_H-like_dom_plant"/>
</dbReference>
<dbReference type="Gene3D" id="3.30.420.10">
    <property type="entry name" value="Ribonuclease H-like superfamily/Ribonuclease H"/>
    <property type="match status" value="1"/>
</dbReference>
<dbReference type="PANTHER" id="PTHR47723:SF19">
    <property type="entry name" value="POLYNUCLEOTIDYL TRANSFERASE, RIBONUCLEASE H-LIKE SUPERFAMILY PROTEIN"/>
    <property type="match status" value="1"/>
</dbReference>
<organism evidence="2 3">
    <name type="scientific">Cinchona calisaya</name>
    <dbReference type="NCBI Taxonomy" id="153742"/>
    <lineage>
        <taxon>Eukaryota</taxon>
        <taxon>Viridiplantae</taxon>
        <taxon>Streptophyta</taxon>
        <taxon>Embryophyta</taxon>
        <taxon>Tracheophyta</taxon>
        <taxon>Spermatophyta</taxon>
        <taxon>Magnoliopsida</taxon>
        <taxon>eudicotyledons</taxon>
        <taxon>Gunneridae</taxon>
        <taxon>Pentapetalae</taxon>
        <taxon>asterids</taxon>
        <taxon>lamiids</taxon>
        <taxon>Gentianales</taxon>
        <taxon>Rubiaceae</taxon>
        <taxon>Cinchonoideae</taxon>
        <taxon>Cinchoneae</taxon>
        <taxon>Cinchona</taxon>
    </lineage>
</organism>
<proteinExistence type="predicted"/>
<name>A0ABD2YVM7_9GENT</name>
<dbReference type="InterPro" id="IPR036397">
    <property type="entry name" value="RNaseH_sf"/>
</dbReference>
<accession>A0ABD2YVM7</accession>
<dbReference type="CDD" id="cd06222">
    <property type="entry name" value="RNase_H_like"/>
    <property type="match status" value="1"/>
</dbReference>
<gene>
    <name evidence="2" type="ORF">ACH5RR_030332</name>
</gene>